<reference evidence="4 5" key="1">
    <citation type="submission" date="2020-04" db="EMBL/GenBank/DDBJ databases">
        <title>Donghicola sp., a member of the Rhodobacteraceae family isolated from mangrove forest in Thailand.</title>
        <authorList>
            <person name="Charoenyingcharoen P."/>
            <person name="Yukphan P."/>
        </authorList>
    </citation>
    <scope>NUCLEOTIDE SEQUENCE [LARGE SCALE GENOMIC DNA]</scope>
    <source>
        <strain evidence="4 5">C2-DW-16</strain>
    </source>
</reference>
<keyword evidence="1" id="KW-0328">Glycosyltransferase</keyword>
<comment type="caution">
    <text evidence="4">The sequence shown here is derived from an EMBL/GenBank/DDBJ whole genome shotgun (WGS) entry which is preliminary data.</text>
</comment>
<name>A0ABX2PI25_9RHOB</name>
<proteinExistence type="predicted"/>
<evidence type="ECO:0000256" key="1">
    <source>
        <dbReference type="ARBA" id="ARBA00022676"/>
    </source>
</evidence>
<dbReference type="EMBL" id="JABCJD010000011">
    <property type="protein sequence ID" value="NVO29157.1"/>
    <property type="molecule type" value="Genomic_DNA"/>
</dbReference>
<dbReference type="Pfam" id="PF00535">
    <property type="entry name" value="Glycos_transf_2"/>
    <property type="match status" value="1"/>
</dbReference>
<dbReference type="PANTHER" id="PTHR22916">
    <property type="entry name" value="GLYCOSYLTRANSFERASE"/>
    <property type="match status" value="1"/>
</dbReference>
<feature type="domain" description="Glycosyltransferase 2-like" evidence="3">
    <location>
        <begin position="5"/>
        <end position="140"/>
    </location>
</feature>
<dbReference type="PANTHER" id="PTHR22916:SF51">
    <property type="entry name" value="GLYCOSYLTRANSFERASE EPSH-RELATED"/>
    <property type="match status" value="1"/>
</dbReference>
<sequence>MTFTFIVTSWNIEDYISRCLHSLAPCLRPGDELIIVDDGSDDCTCEEIEACFGLLASRGVTLLPIFLGTNTQGGVGIPANVGLAEATGEAIFFVDGDDWVDPVGLNAARQRFEKTGCDILVANYNVYHETEDRFSAPPDTPLWKQVPHTSTKEARQHLALQLVGVPWRKVYKTSFLTQNQIRFPEGPFFYEDNPFHWQVCLAATDIDFIDRVVCSHRVGRTGQTMAATGTELTVFFDHYERIVSQLKTPKYRPDALRWLLENMAWHIDRLSPAAYWTYAVRAEETLSRIPQEDWEAMRHDPIALRAWGPARMLARSDISGVVSIWQQQAMLRRLDHLENRIEKSEQDTSDRLSQLVHISDGISAVQEFEALCTLSADRHSKGRAPS</sequence>
<keyword evidence="5" id="KW-1185">Reference proteome</keyword>
<dbReference type="InterPro" id="IPR001173">
    <property type="entry name" value="Glyco_trans_2-like"/>
</dbReference>
<evidence type="ECO:0000313" key="4">
    <source>
        <dbReference type="EMBL" id="NVO29157.1"/>
    </source>
</evidence>
<dbReference type="SUPFAM" id="SSF53448">
    <property type="entry name" value="Nucleotide-diphospho-sugar transferases"/>
    <property type="match status" value="1"/>
</dbReference>
<organism evidence="4 5">
    <name type="scientific">Donghicola mangrovi</name>
    <dbReference type="NCBI Taxonomy" id="2729614"/>
    <lineage>
        <taxon>Bacteria</taxon>
        <taxon>Pseudomonadati</taxon>
        <taxon>Pseudomonadota</taxon>
        <taxon>Alphaproteobacteria</taxon>
        <taxon>Rhodobacterales</taxon>
        <taxon>Roseobacteraceae</taxon>
        <taxon>Donghicola</taxon>
    </lineage>
</organism>
<accession>A0ABX2PI25</accession>
<keyword evidence="2" id="KW-0808">Transferase</keyword>
<gene>
    <name evidence="4" type="ORF">HJ526_17165</name>
</gene>
<dbReference type="InterPro" id="IPR029044">
    <property type="entry name" value="Nucleotide-diphossugar_trans"/>
</dbReference>
<dbReference type="CDD" id="cd00761">
    <property type="entry name" value="Glyco_tranf_GTA_type"/>
    <property type="match status" value="1"/>
</dbReference>
<dbReference type="Gene3D" id="3.90.550.10">
    <property type="entry name" value="Spore Coat Polysaccharide Biosynthesis Protein SpsA, Chain A"/>
    <property type="match status" value="1"/>
</dbReference>
<evidence type="ECO:0000313" key="5">
    <source>
        <dbReference type="Proteomes" id="UP000523601"/>
    </source>
</evidence>
<protein>
    <submittedName>
        <fullName evidence="4">Glycosyltransferase family 2 protein</fullName>
    </submittedName>
</protein>
<dbReference type="Proteomes" id="UP000523601">
    <property type="component" value="Unassembled WGS sequence"/>
</dbReference>
<evidence type="ECO:0000256" key="2">
    <source>
        <dbReference type="ARBA" id="ARBA00022679"/>
    </source>
</evidence>
<evidence type="ECO:0000259" key="3">
    <source>
        <dbReference type="Pfam" id="PF00535"/>
    </source>
</evidence>
<dbReference type="RefSeq" id="WP_176855848.1">
    <property type="nucleotide sequence ID" value="NZ_JABCJD010000011.1"/>
</dbReference>